<keyword evidence="6" id="KW-0648">Protein biosynthesis</keyword>
<evidence type="ECO:0000256" key="2">
    <source>
        <dbReference type="ARBA" id="ARBA00012831"/>
    </source>
</evidence>
<proteinExistence type="inferred from homology"/>
<dbReference type="EMBL" id="MBFU01001252">
    <property type="protein sequence ID" value="PVZ96572.1"/>
    <property type="molecule type" value="Genomic_DNA"/>
</dbReference>
<feature type="domain" description="Aminoacyl-transfer RNA synthetases class-II family profile" evidence="10">
    <location>
        <begin position="67"/>
        <end position="470"/>
    </location>
</feature>
<dbReference type="PRINTS" id="PR01046">
    <property type="entry name" value="TRNASYNTHPRO"/>
</dbReference>
<evidence type="ECO:0000256" key="4">
    <source>
        <dbReference type="ARBA" id="ARBA00022741"/>
    </source>
</evidence>
<evidence type="ECO:0000256" key="6">
    <source>
        <dbReference type="ARBA" id="ARBA00022917"/>
    </source>
</evidence>
<dbReference type="GO" id="GO:0005524">
    <property type="term" value="F:ATP binding"/>
    <property type="evidence" value="ECO:0007669"/>
    <property type="project" value="UniProtKB-KW"/>
</dbReference>
<keyword evidence="12" id="KW-1185">Reference proteome</keyword>
<dbReference type="GO" id="GO:0005739">
    <property type="term" value="C:mitochondrion"/>
    <property type="evidence" value="ECO:0007669"/>
    <property type="project" value="TreeGrafter"/>
</dbReference>
<dbReference type="SUPFAM" id="SSF55681">
    <property type="entry name" value="Class II aaRS and biotin synthetases"/>
    <property type="match status" value="1"/>
</dbReference>
<gene>
    <name evidence="11" type="ORF">BB558_007509</name>
</gene>
<evidence type="ECO:0000313" key="12">
    <source>
        <dbReference type="Proteomes" id="UP000245591"/>
    </source>
</evidence>
<dbReference type="InterPro" id="IPR033730">
    <property type="entry name" value="ProRS_core_prok"/>
</dbReference>
<dbReference type="Proteomes" id="UP000245591">
    <property type="component" value="Unassembled WGS sequence"/>
</dbReference>
<comment type="catalytic activity">
    <reaction evidence="9">
        <text>tRNA(Pro) + L-proline + ATP = L-prolyl-tRNA(Pro) + AMP + diphosphate</text>
        <dbReference type="Rhea" id="RHEA:14305"/>
        <dbReference type="Rhea" id="RHEA-COMP:9700"/>
        <dbReference type="Rhea" id="RHEA-COMP:9702"/>
        <dbReference type="ChEBI" id="CHEBI:30616"/>
        <dbReference type="ChEBI" id="CHEBI:33019"/>
        <dbReference type="ChEBI" id="CHEBI:60039"/>
        <dbReference type="ChEBI" id="CHEBI:78442"/>
        <dbReference type="ChEBI" id="CHEBI:78532"/>
        <dbReference type="ChEBI" id="CHEBI:456215"/>
        <dbReference type="EC" id="6.1.1.15"/>
    </reaction>
</comment>
<keyword evidence="3" id="KW-0436">Ligase</keyword>
<evidence type="ECO:0000256" key="3">
    <source>
        <dbReference type="ARBA" id="ARBA00022598"/>
    </source>
</evidence>
<keyword evidence="7" id="KW-0030">Aminoacyl-tRNA synthetase</keyword>
<name>A0A2U1IV11_SMIAN</name>
<dbReference type="InterPro" id="IPR036621">
    <property type="entry name" value="Anticodon-bd_dom_sf"/>
</dbReference>
<dbReference type="PROSITE" id="PS50862">
    <property type="entry name" value="AA_TRNA_LIGASE_II"/>
    <property type="match status" value="1"/>
</dbReference>
<dbReference type="PANTHER" id="PTHR42753">
    <property type="entry name" value="MITOCHONDRIAL RIBOSOME PROTEIN L39/PROLYL-TRNA LIGASE FAMILY MEMBER"/>
    <property type="match status" value="1"/>
</dbReference>
<dbReference type="CDD" id="cd00779">
    <property type="entry name" value="ProRS_core_prok"/>
    <property type="match status" value="1"/>
</dbReference>
<evidence type="ECO:0000256" key="5">
    <source>
        <dbReference type="ARBA" id="ARBA00022840"/>
    </source>
</evidence>
<evidence type="ECO:0000256" key="9">
    <source>
        <dbReference type="ARBA" id="ARBA00047671"/>
    </source>
</evidence>
<organism evidence="11 12">
    <name type="scientific">Smittium angustum</name>
    <dbReference type="NCBI Taxonomy" id="133377"/>
    <lineage>
        <taxon>Eukaryota</taxon>
        <taxon>Fungi</taxon>
        <taxon>Fungi incertae sedis</taxon>
        <taxon>Zoopagomycota</taxon>
        <taxon>Kickxellomycotina</taxon>
        <taxon>Harpellomycetes</taxon>
        <taxon>Harpellales</taxon>
        <taxon>Legeriomycetaceae</taxon>
        <taxon>Smittium</taxon>
    </lineage>
</organism>
<evidence type="ECO:0000256" key="8">
    <source>
        <dbReference type="ARBA" id="ARBA00029731"/>
    </source>
</evidence>
<dbReference type="GO" id="GO:0006433">
    <property type="term" value="P:prolyl-tRNA aminoacylation"/>
    <property type="evidence" value="ECO:0007669"/>
    <property type="project" value="InterPro"/>
</dbReference>
<dbReference type="InterPro" id="IPR045864">
    <property type="entry name" value="aa-tRNA-synth_II/BPL/LPL"/>
</dbReference>
<dbReference type="Gene3D" id="3.30.930.10">
    <property type="entry name" value="Bira Bifunctional Protein, Domain 2"/>
    <property type="match status" value="2"/>
</dbReference>
<dbReference type="InterPro" id="IPR002314">
    <property type="entry name" value="aa-tRNA-synt_IIb"/>
</dbReference>
<dbReference type="AlphaFoldDB" id="A0A2U1IV11"/>
<dbReference type="InterPro" id="IPR002316">
    <property type="entry name" value="Pro-tRNA-ligase_IIa"/>
</dbReference>
<reference evidence="11 12" key="1">
    <citation type="journal article" date="2018" name="MBio">
        <title>Comparative Genomics Reveals the Core Gene Toolbox for the Fungus-Insect Symbiosis.</title>
        <authorList>
            <person name="Wang Y."/>
            <person name="Stata M."/>
            <person name="Wang W."/>
            <person name="Stajich J.E."/>
            <person name="White M.M."/>
            <person name="Moncalvo J.M."/>
        </authorList>
    </citation>
    <scope>NUCLEOTIDE SEQUENCE [LARGE SCALE GENOMIC DNA]</scope>
    <source>
        <strain evidence="11 12">AUS-126-30</strain>
    </source>
</reference>
<dbReference type="InterPro" id="IPR006195">
    <property type="entry name" value="aa-tRNA-synth_II"/>
</dbReference>
<evidence type="ECO:0000256" key="7">
    <source>
        <dbReference type="ARBA" id="ARBA00023146"/>
    </source>
</evidence>
<comment type="caution">
    <text evidence="11">The sequence shown here is derived from an EMBL/GenBank/DDBJ whole genome shotgun (WGS) entry which is preliminary data.</text>
</comment>
<keyword evidence="5" id="KW-0067">ATP-binding</keyword>
<protein>
    <recommendedName>
        <fullName evidence="2">proline--tRNA ligase</fullName>
        <ecNumber evidence="2">6.1.1.15</ecNumber>
    </recommendedName>
    <alternativeName>
        <fullName evidence="8">Prolyl-tRNA synthetase</fullName>
    </alternativeName>
</protein>
<evidence type="ECO:0000256" key="1">
    <source>
        <dbReference type="ARBA" id="ARBA00008226"/>
    </source>
</evidence>
<dbReference type="EC" id="6.1.1.15" evidence="2"/>
<evidence type="ECO:0000259" key="10">
    <source>
        <dbReference type="PROSITE" id="PS50862"/>
    </source>
</evidence>
<evidence type="ECO:0000313" key="11">
    <source>
        <dbReference type="EMBL" id="PVZ96572.1"/>
    </source>
</evidence>
<dbReference type="PANTHER" id="PTHR42753:SF2">
    <property type="entry name" value="PROLINE--TRNA LIGASE"/>
    <property type="match status" value="1"/>
</dbReference>
<accession>A0A2U1IV11</accession>
<dbReference type="GO" id="GO:0004827">
    <property type="term" value="F:proline-tRNA ligase activity"/>
    <property type="evidence" value="ECO:0007669"/>
    <property type="project" value="UniProtKB-EC"/>
</dbReference>
<dbReference type="InterPro" id="IPR050062">
    <property type="entry name" value="Pro-tRNA_synthetase"/>
</dbReference>
<dbReference type="Pfam" id="PF00587">
    <property type="entry name" value="tRNA-synt_2b"/>
    <property type="match status" value="1"/>
</dbReference>
<keyword evidence="4" id="KW-0547">Nucleotide-binding</keyword>
<comment type="similarity">
    <text evidence="1">Belongs to the class-II aminoacyl-tRNA synthetase family.</text>
</comment>
<sequence>MFSIFRTTLANPRSLARNVHSIPITKLIIPEYNQMSSVFLPTQKLSPLQSSSKTPTGDLLTRAGYIRQSSSGTFTLLPIGQRVIEKISAIIDSEMKNIGAQRLTMPSLLLTPAWKKSKRFQRLGDELFKLSDRKGTEYILGPTYEEEITSIIANEILSYRKLPLRLYQISNKFRDEMRPRNVLLRGREFLMKDLYTFDVSEEAALKSYQLVRSAYNSIFKRIGVPYAVAEADSGDIGGSLSHEFHIISPDGEDTLLHCKSCRTVANEEKARGIIENPKKLSTEQLFTFFDQNHNLSLELNIASKSAVGDAESLGSELYSEESTQSFTKIIEKIDTLVNENTNMKRLTKPYNFNIIIDNQCIDKTENLSTKTTNDHSLVFKTDDIIKIEPNDKCESCNSKSIDSKLVSSRAIEIGHIFYLGTKYSSVLDANFSSNNNSLNPIQMGCYGIGIMRTMQAAADAVRDNEGLVWPVSISPYSLGILPLLPPKIFPEKNETNTFTDLLKSNNEKTNVLINGINKIVSSLVAEERLSTKETENEPFLSNTSMFDHHNIVLDDRFSLPNGYRLYDSELLGLPFVVILGNDFFNSNGKKVELRIRKFKNDQNNDYIIRNVDLEDLPKIIFKNL</sequence>
<dbReference type="Gene3D" id="3.40.50.800">
    <property type="entry name" value="Anticodon-binding domain"/>
    <property type="match status" value="1"/>
</dbReference>